<dbReference type="EMBL" id="JAFJYC010000001">
    <property type="protein sequence ID" value="MBT9431253.1"/>
    <property type="molecule type" value="Genomic_DNA"/>
</dbReference>
<comment type="similarity">
    <text evidence="1">Belongs to the membrane fusion protein (MFP) (TC 8.A.1) family.</text>
</comment>
<dbReference type="InterPro" id="IPR050739">
    <property type="entry name" value="MFP"/>
</dbReference>
<dbReference type="InterPro" id="IPR058624">
    <property type="entry name" value="MdtA-like_HH"/>
</dbReference>
<proteinExistence type="inferred from homology"/>
<feature type="coiled-coil region" evidence="2">
    <location>
        <begin position="100"/>
        <end position="172"/>
    </location>
</feature>
<sequence>MISAAIALVGVLVILYAWQLPPFTRQVQSTDNTYVRGQVTVISPQLSGYITEVRVQDFAWVRRDEVLMVIDQRIYRQRVHQAQAQLSMKRAALANNVQQRRSAQASVEQYRAEVKNAEAQALKAQLDLQRVENLVADGSLSLRERDASRASASQAAANIAQAAASLEKAKQDLQTVIVNRASLTADVANAQAALELTQIDLANTRIVAPRDGQLGQISVRQGAYVSAGTHLTSLVPEQMWIIANMKETQMARIRLGQRASFSVDALERATFSGVVESISPATGSEFSAISSDNATGNFVKIAQRIPVRVRIDHDNALYRRMRPGMSVEVNIETASTPATQEKAQVAPDTTPAPAGCTLASPDGTPAPLGATPAARDSTPDVSSAAEGVKH</sequence>
<evidence type="ECO:0000259" key="5">
    <source>
        <dbReference type="Pfam" id="PF25917"/>
    </source>
</evidence>
<evidence type="ECO:0000256" key="1">
    <source>
        <dbReference type="ARBA" id="ARBA00009477"/>
    </source>
</evidence>
<keyword evidence="8" id="KW-1185">Reference proteome</keyword>
<feature type="domain" description="Multidrug resistance protein MdtA-like barrel-sandwich hybrid" evidence="5">
    <location>
        <begin position="42"/>
        <end position="232"/>
    </location>
</feature>
<evidence type="ECO:0000259" key="4">
    <source>
        <dbReference type="Pfam" id="PF25876"/>
    </source>
</evidence>
<reference evidence="7 8" key="1">
    <citation type="journal article" date="2021" name="Genome Biol. Evol.">
        <title>The evolution of interdependence in a four-way mealybug symbiosis.</title>
        <authorList>
            <person name="Garber A.I."/>
            <person name="Kupper M."/>
            <person name="Laetsch D.R."/>
            <person name="Weldon S.R."/>
            <person name="Ladinsky M.S."/>
            <person name="Bjorkman P.J."/>
            <person name="McCutcheon J.P."/>
        </authorList>
    </citation>
    <scope>NUCLEOTIDE SEQUENCE [LARGE SCALE GENOMIC DNA]</scope>
    <source>
        <strain evidence="7">SOD</strain>
    </source>
</reference>
<dbReference type="Gene3D" id="1.10.287.470">
    <property type="entry name" value="Helix hairpin bin"/>
    <property type="match status" value="2"/>
</dbReference>
<dbReference type="Gene3D" id="2.40.30.170">
    <property type="match status" value="1"/>
</dbReference>
<dbReference type="Pfam" id="PF25876">
    <property type="entry name" value="HH_MFP_RND"/>
    <property type="match status" value="1"/>
</dbReference>
<gene>
    <name evidence="7" type="ORF">JZM24_02085</name>
</gene>
<evidence type="ECO:0000256" key="2">
    <source>
        <dbReference type="SAM" id="Coils"/>
    </source>
</evidence>
<dbReference type="Pfam" id="PF25917">
    <property type="entry name" value="BSH_RND"/>
    <property type="match status" value="1"/>
</dbReference>
<protein>
    <submittedName>
        <fullName evidence="7">HlyD family secretion protein</fullName>
    </submittedName>
</protein>
<evidence type="ECO:0000256" key="3">
    <source>
        <dbReference type="SAM" id="MobiDB-lite"/>
    </source>
</evidence>
<evidence type="ECO:0000313" key="7">
    <source>
        <dbReference type="EMBL" id="MBT9431253.1"/>
    </source>
</evidence>
<name>A0ABS5Y8H4_9GAMM</name>
<dbReference type="InterPro" id="IPR058625">
    <property type="entry name" value="MdtA-like_BSH"/>
</dbReference>
<evidence type="ECO:0000313" key="8">
    <source>
        <dbReference type="Proteomes" id="UP000811282"/>
    </source>
</evidence>
<dbReference type="PANTHER" id="PTHR30386">
    <property type="entry name" value="MEMBRANE FUSION SUBUNIT OF EMRAB-TOLC MULTIDRUG EFFLUX PUMP"/>
    <property type="match status" value="1"/>
</dbReference>
<feature type="region of interest" description="Disordered" evidence="3">
    <location>
        <begin position="335"/>
        <end position="390"/>
    </location>
</feature>
<evidence type="ECO:0000259" key="6">
    <source>
        <dbReference type="Pfam" id="PF25963"/>
    </source>
</evidence>
<organism evidence="7 8">
    <name type="scientific">Candidatus Sodalis endolongispinus</name>
    <dbReference type="NCBI Taxonomy" id="2812662"/>
    <lineage>
        <taxon>Bacteria</taxon>
        <taxon>Pseudomonadati</taxon>
        <taxon>Pseudomonadota</taxon>
        <taxon>Gammaproteobacteria</taxon>
        <taxon>Enterobacterales</taxon>
        <taxon>Bruguierivoracaceae</taxon>
        <taxon>Sodalis</taxon>
    </lineage>
</organism>
<dbReference type="SUPFAM" id="SSF111369">
    <property type="entry name" value="HlyD-like secretion proteins"/>
    <property type="match status" value="2"/>
</dbReference>
<feature type="compositionally biased region" description="Low complexity" evidence="3">
    <location>
        <begin position="361"/>
        <end position="374"/>
    </location>
</feature>
<feature type="domain" description="Multidrug resistance protein MdtA-like alpha-helical hairpin" evidence="4">
    <location>
        <begin position="108"/>
        <end position="174"/>
    </location>
</feature>
<dbReference type="Proteomes" id="UP000811282">
    <property type="component" value="Unassembled WGS sequence"/>
</dbReference>
<dbReference type="Pfam" id="PF25963">
    <property type="entry name" value="Beta-barrel_AAEA"/>
    <property type="match status" value="1"/>
</dbReference>
<accession>A0ABS5Y8H4</accession>
<dbReference type="PANTHER" id="PTHR30386:SF24">
    <property type="entry name" value="MULTIDRUG RESISTANCE EFFLUX PUMP"/>
    <property type="match status" value="1"/>
</dbReference>
<dbReference type="InterPro" id="IPR058634">
    <property type="entry name" value="AaeA-lik-b-barrel"/>
</dbReference>
<dbReference type="RefSeq" id="WP_215669969.1">
    <property type="nucleotide sequence ID" value="NZ_JAFJYC010000001.1"/>
</dbReference>
<feature type="domain" description="p-hydroxybenzoic acid efflux pump subunit AaeA-like beta-barrel" evidence="6">
    <location>
        <begin position="240"/>
        <end position="331"/>
    </location>
</feature>
<keyword evidence="2" id="KW-0175">Coiled coil</keyword>
<dbReference type="Gene3D" id="2.40.50.100">
    <property type="match status" value="1"/>
</dbReference>
<comment type="caution">
    <text evidence="7">The sequence shown here is derived from an EMBL/GenBank/DDBJ whole genome shotgun (WGS) entry which is preliminary data.</text>
</comment>